<gene>
    <name evidence="1" type="ORF">GWI33_009176</name>
</gene>
<organism evidence="1 2">
    <name type="scientific">Rhynchophorus ferrugineus</name>
    <name type="common">Red palm weevil</name>
    <name type="synonym">Curculio ferrugineus</name>
    <dbReference type="NCBI Taxonomy" id="354439"/>
    <lineage>
        <taxon>Eukaryota</taxon>
        <taxon>Metazoa</taxon>
        <taxon>Ecdysozoa</taxon>
        <taxon>Arthropoda</taxon>
        <taxon>Hexapoda</taxon>
        <taxon>Insecta</taxon>
        <taxon>Pterygota</taxon>
        <taxon>Neoptera</taxon>
        <taxon>Endopterygota</taxon>
        <taxon>Coleoptera</taxon>
        <taxon>Polyphaga</taxon>
        <taxon>Cucujiformia</taxon>
        <taxon>Curculionidae</taxon>
        <taxon>Dryophthorinae</taxon>
        <taxon>Rhynchophorus</taxon>
    </lineage>
</organism>
<dbReference type="AlphaFoldDB" id="A0A834MGP0"/>
<keyword evidence="2" id="KW-1185">Reference proteome</keyword>
<dbReference type="Proteomes" id="UP000625711">
    <property type="component" value="Unassembled WGS sequence"/>
</dbReference>
<comment type="caution">
    <text evidence="1">The sequence shown here is derived from an EMBL/GenBank/DDBJ whole genome shotgun (WGS) entry which is preliminary data.</text>
</comment>
<evidence type="ECO:0000313" key="1">
    <source>
        <dbReference type="EMBL" id="KAF7277754.1"/>
    </source>
</evidence>
<protein>
    <submittedName>
        <fullName evidence="1">Uncharacterized protein</fullName>
    </submittedName>
</protein>
<accession>A0A834MGP0</accession>
<evidence type="ECO:0000313" key="2">
    <source>
        <dbReference type="Proteomes" id="UP000625711"/>
    </source>
</evidence>
<reference evidence="1" key="1">
    <citation type="submission" date="2020-08" db="EMBL/GenBank/DDBJ databases">
        <title>Genome sequencing and assembly of the red palm weevil Rhynchophorus ferrugineus.</title>
        <authorList>
            <person name="Dias G.B."/>
            <person name="Bergman C.M."/>
            <person name="Manee M."/>
        </authorList>
    </citation>
    <scope>NUCLEOTIDE SEQUENCE</scope>
    <source>
        <strain evidence="1">AA-2017</strain>
        <tissue evidence="1">Whole larva</tissue>
    </source>
</reference>
<proteinExistence type="predicted"/>
<dbReference type="EMBL" id="JAACXV010000413">
    <property type="protein sequence ID" value="KAF7277754.1"/>
    <property type="molecule type" value="Genomic_DNA"/>
</dbReference>
<name>A0A834MGP0_RHYFE</name>
<sequence>MSTEDGERNGRPKERLLQYKRSKVAETVDIDTVDRACRYSKLGKNFWAYGHQRRSEVAERLASCELLELRI</sequence>
<dbReference type="OrthoDB" id="8189655at2759"/>